<keyword evidence="1" id="KW-0812">Transmembrane</keyword>
<evidence type="ECO:0008006" key="4">
    <source>
        <dbReference type="Google" id="ProtNLM"/>
    </source>
</evidence>
<feature type="transmembrane region" description="Helical" evidence="1">
    <location>
        <begin position="228"/>
        <end position="250"/>
    </location>
</feature>
<comment type="caution">
    <text evidence="2">The sequence shown here is derived from an EMBL/GenBank/DDBJ whole genome shotgun (WGS) entry which is preliminary data.</text>
</comment>
<feature type="transmembrane region" description="Helical" evidence="1">
    <location>
        <begin position="146"/>
        <end position="171"/>
    </location>
</feature>
<feature type="transmembrane region" description="Helical" evidence="1">
    <location>
        <begin position="16"/>
        <end position="34"/>
    </location>
</feature>
<dbReference type="RefSeq" id="WP_410031693.1">
    <property type="nucleotide sequence ID" value="NZ_JBGMEI010000012.1"/>
</dbReference>
<evidence type="ECO:0000313" key="2">
    <source>
        <dbReference type="EMBL" id="MFO3666035.1"/>
    </source>
</evidence>
<evidence type="ECO:0000313" key="3">
    <source>
        <dbReference type="Proteomes" id="UP001637996"/>
    </source>
</evidence>
<dbReference type="EMBL" id="JBGMEI010000012">
    <property type="protein sequence ID" value="MFO3666035.1"/>
    <property type="molecule type" value="Genomic_DNA"/>
</dbReference>
<organism evidence="2 3">
    <name type="scientific">Anaerococcus martiniensis</name>
    <dbReference type="NCBI Taxonomy" id="3115615"/>
    <lineage>
        <taxon>Bacteria</taxon>
        <taxon>Bacillati</taxon>
        <taxon>Bacillota</taxon>
        <taxon>Tissierellia</taxon>
        <taxon>Tissierellales</taxon>
        <taxon>Peptoniphilaceae</taxon>
        <taxon>Anaerococcus</taxon>
    </lineage>
</organism>
<sequence>MGKLFGQIFKEDIKTIILWMFLPLAAVTIFSQLIRVFESSLLVGIGLVLSGILLVAGPLIGIAVLTKNDNQRFYGDNASFYSALPFSSAEVTGARYINYILIGLIIAISIVLNFILLTITQSNAPLSLAELFGEISELLSKIDIRIFWGVILNFFMLGLSFASMIMFANTAGHLKILGVSKSASAIIFSIIFIIVGYLFTKVQGWIIADYMTTVNSGEFSLEVANNAPVMKTVILPALFNIFVAAIFYILTLKIHKDKLSVA</sequence>
<feature type="transmembrane region" description="Helical" evidence="1">
    <location>
        <begin position="40"/>
        <end position="65"/>
    </location>
</feature>
<feature type="transmembrane region" description="Helical" evidence="1">
    <location>
        <begin position="183"/>
        <end position="208"/>
    </location>
</feature>
<protein>
    <recommendedName>
        <fullName evidence="4">ABC transporter permease</fullName>
    </recommendedName>
</protein>
<feature type="transmembrane region" description="Helical" evidence="1">
    <location>
        <begin position="96"/>
        <end position="119"/>
    </location>
</feature>
<keyword evidence="1" id="KW-0472">Membrane</keyword>
<keyword evidence="3" id="KW-1185">Reference proteome</keyword>
<keyword evidence="1" id="KW-1133">Transmembrane helix</keyword>
<dbReference type="Proteomes" id="UP001637996">
    <property type="component" value="Unassembled WGS sequence"/>
</dbReference>
<reference evidence="2 3" key="1">
    <citation type="journal article" date="2025" name="Anaerobe">
        <title>Description of Anaerococcus kampingiae sp. nov., Anaerococcus groningensis sp. nov., Anaerococcus martiniensis sp. nov., and Anaerococcus cruorum sp. nov., isolated from human clinical specimens.</title>
        <authorList>
            <person name="Boiten K.E."/>
            <person name="Meijer J."/>
            <person name="van Wezel E.M."/>
            <person name="Veloo A.C.M."/>
        </authorList>
    </citation>
    <scope>NUCLEOTIDE SEQUENCE [LARGE SCALE GENOMIC DNA]</scope>
    <source>
        <strain evidence="2 3">ENR0831</strain>
    </source>
</reference>
<name>A0ABW9M9Q7_9FIRM</name>
<accession>A0ABW9M9Q7</accession>
<gene>
    <name evidence="2" type="ORF">ACCQ41_07235</name>
</gene>
<evidence type="ECO:0000256" key="1">
    <source>
        <dbReference type="SAM" id="Phobius"/>
    </source>
</evidence>
<proteinExistence type="predicted"/>